<dbReference type="PANTHER" id="PTHR32182">
    <property type="entry name" value="DNA REPLICATION AND REPAIR PROTEIN RECF"/>
    <property type="match status" value="1"/>
</dbReference>
<evidence type="ECO:0000256" key="1">
    <source>
        <dbReference type="ARBA" id="ARBA00023236"/>
    </source>
</evidence>
<dbReference type="PANTHER" id="PTHR32182:SF22">
    <property type="entry name" value="ATP-DEPENDENT ENDONUCLEASE, OLD FAMILY-RELATED"/>
    <property type="match status" value="1"/>
</dbReference>
<feature type="region of interest" description="Disordered" evidence="2">
    <location>
        <begin position="44"/>
        <end position="67"/>
    </location>
</feature>
<evidence type="ECO:0000313" key="5">
    <source>
        <dbReference type="Proteomes" id="UP001275049"/>
    </source>
</evidence>
<proteinExistence type="predicted"/>
<evidence type="ECO:0000256" key="2">
    <source>
        <dbReference type="SAM" id="MobiDB-lite"/>
    </source>
</evidence>
<name>A0ABU5G819_9ACTO</name>
<dbReference type="RefSeq" id="WP_320755099.1">
    <property type="nucleotide sequence ID" value="NZ_JAWNGA010000004.1"/>
</dbReference>
<sequence>MAAYEDVLTWADSLPWWQQKVLARIISGETFEEHDFEEIARSLIGDPEPSPDGGWFSGLTPPQETKDEPVRLTEVRKLKNVNRLAPNQKLTVEPNGLTVVYGYNGSGKSGYARVISSMVGARHQEKILPDVFANASGAPAGEVVFKVGDIEKTALLGQSCDPDLKRIAFYDERCGDTYLTTEAEISYRPSAVKLLEDLALVCTGVSKVIEVWKQQTSQPGPLPKVNPRGSAEEFLRGLSASTADDAVRVATQCPSDAAQQLEKKKNEIACLRISDPTQQIAQLVETANAFTLIADYLESLDKAVGMQAEQELAELVKIAESTKEAANLASQREFAQEPLGEVGSDAWKALWKAAESYSKVVYPDHNFPNTSDSAVCVLCQQELGVDAAGRLERFQQFVIDTTAEESVRAQRQVDDYREGLNGLINTPPEVSKAILKLELQEEPKVESLKSVIGNLQTRASALVTGDEIPPVDASNTVTSLRKEAVSHRERADNLSPESFAEQLSQAEAQECNLHDQIAMRDGRQLIEDERTRLQRYEMLAKKLSEANTRRITLKASELTRKYVTEEAVEYFSREAKHLGLEHVTFGATKARQGSLLHKADFLNACPGTELADVLSEGEQTSLGFAGFLTEAHFDVSKSALIFDDPVSSLDHMRRECVARRIVELAKDRQVVVFTHDVAFTMLLRKAAKEFTVPYATRGIEKRRKAQSGYVTAHHPWTAKDAAQRVDTLRQEVAVLRRDEAGMSEEYYQRETEEIAGKMSQTWERIISQVIAEPLVDFASLEVRVGKLRIIGRVTEQDVRTYDDSYSRISGWAARHDPHPELNYSPPTVAELQHEIEVIADWLKKVKKYQS</sequence>
<dbReference type="SUPFAM" id="SSF52540">
    <property type="entry name" value="P-loop containing nucleoside triphosphate hydrolases"/>
    <property type="match status" value="1"/>
</dbReference>
<protein>
    <submittedName>
        <fullName evidence="4">AAA family ATPase</fullName>
    </submittedName>
</protein>
<dbReference type="EMBL" id="JAWNGA010000004">
    <property type="protein sequence ID" value="MDY5132852.1"/>
    <property type="molecule type" value="Genomic_DNA"/>
</dbReference>
<keyword evidence="5" id="KW-1185">Reference proteome</keyword>
<comment type="caution">
    <text evidence="4">The sequence shown here is derived from an EMBL/GenBank/DDBJ whole genome shotgun (WGS) entry which is preliminary data.</text>
</comment>
<dbReference type="Pfam" id="PF13166">
    <property type="entry name" value="AAA_13"/>
    <property type="match status" value="1"/>
</dbReference>
<dbReference type="InterPro" id="IPR026866">
    <property type="entry name" value="CR006_AAA"/>
</dbReference>
<keyword evidence="1" id="KW-0227">DNA damage</keyword>
<gene>
    <name evidence="4" type="ORF">R6G86_03715</name>
</gene>
<evidence type="ECO:0000313" key="4">
    <source>
        <dbReference type="EMBL" id="MDY5132852.1"/>
    </source>
</evidence>
<keyword evidence="1" id="KW-0742">SOS response</keyword>
<reference evidence="4 5" key="1">
    <citation type="submission" date="2023-10" db="EMBL/GenBank/DDBJ databases">
        <title>Whole Genome based description of the genera Actinobaculum and Actinotignum reveals a complex phylogenetic relationship within the species included in the genus Actinotignum.</title>
        <authorList>
            <person name="Jensen C.S."/>
            <person name="Dargis R."/>
            <person name="Kemp M."/>
            <person name="Christensen J.J."/>
        </authorList>
    </citation>
    <scope>NUCLEOTIDE SEQUENCE [LARGE SCALE GENOMIC DNA]</scope>
    <source>
        <strain evidence="4 5">SLA_B974</strain>
    </source>
</reference>
<dbReference type="InterPro" id="IPR027417">
    <property type="entry name" value="P-loop_NTPase"/>
</dbReference>
<dbReference type="Gene3D" id="3.40.50.300">
    <property type="entry name" value="P-loop containing nucleotide triphosphate hydrolases"/>
    <property type="match status" value="1"/>
</dbReference>
<dbReference type="Proteomes" id="UP001275049">
    <property type="component" value="Unassembled WGS sequence"/>
</dbReference>
<feature type="domain" description="Protein CR006 P-loop" evidence="3">
    <location>
        <begin position="299"/>
        <end position="700"/>
    </location>
</feature>
<accession>A0ABU5G819</accession>
<organism evidence="4 5">
    <name type="scientific">Actinotignum urinale</name>
    <dbReference type="NCBI Taxonomy" id="190146"/>
    <lineage>
        <taxon>Bacteria</taxon>
        <taxon>Bacillati</taxon>
        <taxon>Actinomycetota</taxon>
        <taxon>Actinomycetes</taxon>
        <taxon>Actinomycetales</taxon>
        <taxon>Actinomycetaceae</taxon>
        <taxon>Actinotignum</taxon>
    </lineage>
</organism>
<evidence type="ECO:0000259" key="3">
    <source>
        <dbReference type="Pfam" id="PF13166"/>
    </source>
</evidence>